<sequence length="95" mass="10525">MKKDYGNSQVLMCDYTQAKEIKVVLSEIADQVAGRLRHHQVQGEVVSVGIDYADAEEAGTSGFGVQMKIDPTNHTDDLSPKKRPHVQPYNSCPDH</sequence>
<dbReference type="Gene3D" id="3.30.1490.100">
    <property type="entry name" value="DNA polymerase, Y-family, little finger domain"/>
    <property type="match status" value="1"/>
</dbReference>
<feature type="domain" description="DNA polymerase Y-family little finger" evidence="2">
    <location>
        <begin position="2"/>
        <end position="78"/>
    </location>
</feature>
<feature type="compositionally biased region" description="Basic and acidic residues" evidence="1">
    <location>
        <begin position="71"/>
        <end position="80"/>
    </location>
</feature>
<comment type="caution">
    <text evidence="3">The sequence shown here is derived from an EMBL/GenBank/DDBJ whole genome shotgun (WGS) entry which is preliminary data.</text>
</comment>
<organism evidence="3 4">
    <name type="scientific">Lacticaseibacillus paracasei</name>
    <name type="common">Lactobacillus paracasei</name>
    <dbReference type="NCBI Taxonomy" id="1597"/>
    <lineage>
        <taxon>Bacteria</taxon>
        <taxon>Bacillati</taxon>
        <taxon>Bacillota</taxon>
        <taxon>Bacilli</taxon>
        <taxon>Lactobacillales</taxon>
        <taxon>Lactobacillaceae</taxon>
        <taxon>Lacticaseibacillus</taxon>
    </lineage>
</organism>
<proteinExistence type="predicted"/>
<accession>A0AAW6ABP7</accession>
<dbReference type="GO" id="GO:0006281">
    <property type="term" value="P:DNA repair"/>
    <property type="evidence" value="ECO:0007669"/>
    <property type="project" value="InterPro"/>
</dbReference>
<dbReference type="Pfam" id="PF11799">
    <property type="entry name" value="IMS_C"/>
    <property type="match status" value="1"/>
</dbReference>
<feature type="region of interest" description="Disordered" evidence="1">
    <location>
        <begin position="63"/>
        <end position="95"/>
    </location>
</feature>
<dbReference type="GO" id="GO:0003684">
    <property type="term" value="F:damaged DNA binding"/>
    <property type="evidence" value="ECO:0007669"/>
    <property type="project" value="InterPro"/>
</dbReference>
<evidence type="ECO:0000313" key="4">
    <source>
        <dbReference type="Proteomes" id="UP001212327"/>
    </source>
</evidence>
<dbReference type="InterPro" id="IPR036775">
    <property type="entry name" value="DNA_pol_Y-fam_lit_finger_sf"/>
</dbReference>
<reference evidence="3 4" key="1">
    <citation type="submission" date="2023-01" db="EMBL/GenBank/DDBJ databases">
        <title>Complete genome sequence of Lacticaseibacillus paracasei SRCM217440 isolated from Makgeolli.</title>
        <authorList>
            <person name="Yang H.-G."/>
            <person name="Jeong S.-J."/>
            <person name="Ha G.-S."/>
            <person name="Yang H.-J."/>
            <person name="Jeong D.-Y."/>
        </authorList>
    </citation>
    <scope>NUCLEOTIDE SEQUENCE [LARGE SCALE GENOMIC DNA]</scope>
    <source>
        <strain evidence="3 4">SRCM217440</strain>
    </source>
</reference>
<evidence type="ECO:0000259" key="2">
    <source>
        <dbReference type="Pfam" id="PF11799"/>
    </source>
</evidence>
<evidence type="ECO:0000313" key="3">
    <source>
        <dbReference type="EMBL" id="MDB1566143.1"/>
    </source>
</evidence>
<dbReference type="Proteomes" id="UP001212327">
    <property type="component" value="Unassembled WGS sequence"/>
</dbReference>
<gene>
    <name evidence="3" type="ORF">PGA78_15620</name>
</gene>
<dbReference type="SUPFAM" id="SSF100879">
    <property type="entry name" value="Lesion bypass DNA polymerase (Y-family), little finger domain"/>
    <property type="match status" value="1"/>
</dbReference>
<name>A0AAW6ABP7_LACPA</name>
<dbReference type="InterPro" id="IPR017961">
    <property type="entry name" value="DNA_pol_Y-fam_little_finger"/>
</dbReference>
<evidence type="ECO:0000256" key="1">
    <source>
        <dbReference type="SAM" id="MobiDB-lite"/>
    </source>
</evidence>
<dbReference type="AlphaFoldDB" id="A0AAW6ABP7"/>
<dbReference type="EMBL" id="JAQLSF010000002">
    <property type="protein sequence ID" value="MDB1566143.1"/>
    <property type="molecule type" value="Genomic_DNA"/>
</dbReference>
<protein>
    <submittedName>
        <fullName evidence="3">ImpB/MucB/SamB family protein</fullName>
    </submittedName>
</protein>